<dbReference type="EMBL" id="JAYMYQ010000005">
    <property type="protein sequence ID" value="KAK7328644.1"/>
    <property type="molecule type" value="Genomic_DNA"/>
</dbReference>
<sequence>MEEGPTVRVGRPPNWHGFAFARERLVARQRCVIKREGLCELLTISTVPGRGRESEPSRYYLVQSVLGVLLGLRSTTDLNDAKACTELILLVWYWIWTSNDNSLARRKSNPPPRGFESNRLEISEEKLSLFLLSLPLKPFLSLKKPPEPPYYPPYISNFPFS</sequence>
<evidence type="ECO:0000313" key="1">
    <source>
        <dbReference type="EMBL" id="KAK7328644.1"/>
    </source>
</evidence>
<dbReference type="Proteomes" id="UP001367508">
    <property type="component" value="Unassembled WGS sequence"/>
</dbReference>
<keyword evidence="2" id="KW-1185">Reference proteome</keyword>
<organism evidence="1 2">
    <name type="scientific">Canavalia gladiata</name>
    <name type="common">Sword bean</name>
    <name type="synonym">Dolichos gladiatus</name>
    <dbReference type="NCBI Taxonomy" id="3824"/>
    <lineage>
        <taxon>Eukaryota</taxon>
        <taxon>Viridiplantae</taxon>
        <taxon>Streptophyta</taxon>
        <taxon>Embryophyta</taxon>
        <taxon>Tracheophyta</taxon>
        <taxon>Spermatophyta</taxon>
        <taxon>Magnoliopsida</taxon>
        <taxon>eudicotyledons</taxon>
        <taxon>Gunneridae</taxon>
        <taxon>Pentapetalae</taxon>
        <taxon>rosids</taxon>
        <taxon>fabids</taxon>
        <taxon>Fabales</taxon>
        <taxon>Fabaceae</taxon>
        <taxon>Papilionoideae</taxon>
        <taxon>50 kb inversion clade</taxon>
        <taxon>NPAAA clade</taxon>
        <taxon>indigoferoid/millettioid clade</taxon>
        <taxon>Phaseoleae</taxon>
        <taxon>Canavalia</taxon>
    </lineage>
</organism>
<dbReference type="AlphaFoldDB" id="A0AAN9L6L9"/>
<comment type="caution">
    <text evidence="1">The sequence shown here is derived from an EMBL/GenBank/DDBJ whole genome shotgun (WGS) entry which is preliminary data.</text>
</comment>
<evidence type="ECO:0000313" key="2">
    <source>
        <dbReference type="Proteomes" id="UP001367508"/>
    </source>
</evidence>
<reference evidence="1 2" key="1">
    <citation type="submission" date="2024-01" db="EMBL/GenBank/DDBJ databases">
        <title>The genomes of 5 underutilized Papilionoideae crops provide insights into root nodulation and disease resistanc.</title>
        <authorList>
            <person name="Jiang F."/>
        </authorList>
    </citation>
    <scope>NUCLEOTIDE SEQUENCE [LARGE SCALE GENOMIC DNA]</scope>
    <source>
        <strain evidence="1">LVBAO_FW01</strain>
        <tissue evidence="1">Leaves</tissue>
    </source>
</reference>
<protein>
    <submittedName>
        <fullName evidence="1">Uncharacterized protein</fullName>
    </submittedName>
</protein>
<gene>
    <name evidence="1" type="ORF">VNO77_22758</name>
</gene>
<name>A0AAN9L6L9_CANGL</name>
<accession>A0AAN9L6L9</accession>
<proteinExistence type="predicted"/>